<dbReference type="InterPro" id="IPR001623">
    <property type="entry name" value="DnaJ_domain"/>
</dbReference>
<dbReference type="Pfam" id="PF00226">
    <property type="entry name" value="DnaJ"/>
    <property type="match status" value="1"/>
</dbReference>
<dbReference type="InterPro" id="IPR052094">
    <property type="entry name" value="Pre-mRNA-splicing_ERAD"/>
</dbReference>
<dbReference type="GO" id="GO:0005737">
    <property type="term" value="C:cytoplasm"/>
    <property type="evidence" value="ECO:0007669"/>
    <property type="project" value="UniProtKB-SubCell"/>
</dbReference>
<dbReference type="Proteomes" id="UP001204833">
    <property type="component" value="Unassembled WGS sequence"/>
</dbReference>
<evidence type="ECO:0000256" key="3">
    <source>
        <dbReference type="ARBA" id="ARBA00022490"/>
    </source>
</evidence>
<protein>
    <recommendedName>
        <fullName evidence="6">J domain-containing protein</fullName>
    </recommendedName>
</protein>
<dbReference type="CDD" id="cd06257">
    <property type="entry name" value="DnaJ"/>
    <property type="match status" value="1"/>
</dbReference>
<dbReference type="SUPFAM" id="SSF54928">
    <property type="entry name" value="RNA-binding domain, RBD"/>
    <property type="match status" value="1"/>
</dbReference>
<dbReference type="SMART" id="SM00271">
    <property type="entry name" value="DnaJ"/>
    <property type="match status" value="1"/>
</dbReference>
<proteinExistence type="predicted"/>
<name>A0AAD5BBY3_9ASCO</name>
<evidence type="ECO:0000259" key="6">
    <source>
        <dbReference type="PROSITE" id="PS50076"/>
    </source>
</evidence>
<dbReference type="Gene3D" id="1.10.287.110">
    <property type="entry name" value="DnaJ domain"/>
    <property type="match status" value="1"/>
</dbReference>
<reference evidence="7 8" key="1">
    <citation type="journal article" date="2022" name="DNA Res.">
        <title>Genome analysis of five recently described species of the CUG-Ser clade uncovers Candida theae as a new hybrid lineage with pathogenic potential in the Candida parapsilosis species complex.</title>
        <authorList>
            <person name="Mixao V."/>
            <person name="Del Olmo V."/>
            <person name="Hegedusova E."/>
            <person name="Saus E."/>
            <person name="Pryszcz L."/>
            <person name="Cillingova A."/>
            <person name="Nosek J."/>
            <person name="Gabaldon T."/>
        </authorList>
    </citation>
    <scope>NUCLEOTIDE SEQUENCE [LARGE SCALE GENOMIC DNA]</scope>
    <source>
        <strain evidence="7 8">CBS 12239</strain>
    </source>
</reference>
<dbReference type="GO" id="GO:0005681">
    <property type="term" value="C:spliceosomal complex"/>
    <property type="evidence" value="ECO:0007669"/>
    <property type="project" value="TreeGrafter"/>
</dbReference>
<keyword evidence="4" id="KW-0143">Chaperone</keyword>
<dbReference type="SUPFAM" id="SSF46565">
    <property type="entry name" value="Chaperone J-domain"/>
    <property type="match status" value="1"/>
</dbReference>
<dbReference type="GeneID" id="76152090"/>
<keyword evidence="5" id="KW-0539">Nucleus</keyword>
<sequence length="329" mass="37859">MVKSVRLLIERDINVHQVLQVPKNATTEQIKQAYQKQALYYQPAMQAKLSSQARGRFNLVQMCYRILSNPSLLKEYKALVRDLKGKPAKILKKSVAIKNFQRKLREIELSEQAEAAKKLKMRLLGAQQRRSSTNIEQLQEEGIEKRRVFEKERIARERNANRSIYDLPLPEKLQLDTRRLYTGRLEYKSSYDMDMDESVIRKIMSTFGEVEQVELLEATTDDECVCALVEFGEMKVLDAAAEYNYSSLRRWEGTDVQQFASLLRSCKKSFGPTGADWTNNATVNAVLTQYLQPVPDRNEVAFETLSNSVKTPFSQSEAPPIRSRHLQLG</sequence>
<comment type="caution">
    <text evidence="7">The sequence shown here is derived from an EMBL/GenBank/DDBJ whole genome shotgun (WGS) entry which is preliminary data.</text>
</comment>
<dbReference type="PANTHER" id="PTHR44313:SF1">
    <property type="entry name" value="DNAJ HOMOLOG SUBFAMILY C MEMBER 17"/>
    <property type="match status" value="1"/>
</dbReference>
<organism evidence="7 8">
    <name type="scientific">Candida theae</name>
    <dbReference type="NCBI Taxonomy" id="1198502"/>
    <lineage>
        <taxon>Eukaryota</taxon>
        <taxon>Fungi</taxon>
        <taxon>Dikarya</taxon>
        <taxon>Ascomycota</taxon>
        <taxon>Saccharomycotina</taxon>
        <taxon>Pichiomycetes</taxon>
        <taxon>Debaryomycetaceae</taxon>
        <taxon>Candida/Lodderomyces clade</taxon>
        <taxon>Candida</taxon>
    </lineage>
</organism>
<dbReference type="InterPro" id="IPR012677">
    <property type="entry name" value="Nucleotide-bd_a/b_plait_sf"/>
</dbReference>
<dbReference type="EMBL" id="JAIHNG010000140">
    <property type="protein sequence ID" value="KAI5953040.1"/>
    <property type="molecule type" value="Genomic_DNA"/>
</dbReference>
<keyword evidence="8" id="KW-1185">Reference proteome</keyword>
<evidence type="ECO:0000256" key="4">
    <source>
        <dbReference type="ARBA" id="ARBA00023186"/>
    </source>
</evidence>
<evidence type="ECO:0000313" key="7">
    <source>
        <dbReference type="EMBL" id="KAI5953040.1"/>
    </source>
</evidence>
<gene>
    <name evidence="7" type="ORF">KGF57_004032</name>
</gene>
<evidence type="ECO:0000256" key="2">
    <source>
        <dbReference type="ARBA" id="ARBA00004496"/>
    </source>
</evidence>
<dbReference type="PROSITE" id="PS50076">
    <property type="entry name" value="DNAJ_2"/>
    <property type="match status" value="1"/>
</dbReference>
<keyword evidence="3" id="KW-0963">Cytoplasm</keyword>
<feature type="domain" description="J" evidence="6">
    <location>
        <begin position="14"/>
        <end position="80"/>
    </location>
</feature>
<dbReference type="Gene3D" id="3.30.70.330">
    <property type="match status" value="1"/>
</dbReference>
<dbReference type="GO" id="GO:0003676">
    <property type="term" value="F:nucleic acid binding"/>
    <property type="evidence" value="ECO:0007669"/>
    <property type="project" value="InterPro"/>
</dbReference>
<dbReference type="PANTHER" id="PTHR44313">
    <property type="entry name" value="DNAJ HOMOLOG SUBFAMILY C MEMBER 17"/>
    <property type="match status" value="1"/>
</dbReference>
<comment type="subcellular location">
    <subcellularLocation>
        <location evidence="2">Cytoplasm</location>
    </subcellularLocation>
    <subcellularLocation>
        <location evidence="1">Nucleus</location>
    </subcellularLocation>
</comment>
<dbReference type="GO" id="GO:0000390">
    <property type="term" value="P:spliceosomal complex disassembly"/>
    <property type="evidence" value="ECO:0007669"/>
    <property type="project" value="TreeGrafter"/>
</dbReference>
<dbReference type="CDD" id="cd00590">
    <property type="entry name" value="RRM_SF"/>
    <property type="match status" value="1"/>
</dbReference>
<dbReference type="InterPro" id="IPR036869">
    <property type="entry name" value="J_dom_sf"/>
</dbReference>
<evidence type="ECO:0000256" key="5">
    <source>
        <dbReference type="ARBA" id="ARBA00023242"/>
    </source>
</evidence>
<dbReference type="RefSeq" id="XP_051607453.1">
    <property type="nucleotide sequence ID" value="XM_051753512.1"/>
</dbReference>
<dbReference type="AlphaFoldDB" id="A0AAD5BBY3"/>
<dbReference type="InterPro" id="IPR035979">
    <property type="entry name" value="RBD_domain_sf"/>
</dbReference>
<evidence type="ECO:0000313" key="8">
    <source>
        <dbReference type="Proteomes" id="UP001204833"/>
    </source>
</evidence>
<dbReference type="PRINTS" id="PR00625">
    <property type="entry name" value="JDOMAIN"/>
</dbReference>
<evidence type="ECO:0000256" key="1">
    <source>
        <dbReference type="ARBA" id="ARBA00004123"/>
    </source>
</evidence>
<accession>A0AAD5BBY3</accession>